<comment type="function">
    <text evidence="7 9">Plays an essential role in the initiation and regulation of chromosomal replication. ATP-DnaA binds to the origin of replication (oriC) to initiate formation of the DNA replication initiation complex once per cell cycle. Binds the DnaA box (a 9 base pair repeat at the origin) and separates the double-stranded (ds)DNA. Forms a right-handed helical filament on oriC DNA; dsDNA binds to the exterior of the filament while single-stranded (ss)DNA is stabiized in the filament's interior. The ATP-DnaA-oriC complex binds and stabilizes one strand of the AT-rich DNA unwinding element (DUE), permitting loading of DNA polymerase. After initiation quickly degrades to an ADP-DnaA complex that is not apt for DNA replication. Binds acidic phospholipids.</text>
</comment>
<evidence type="ECO:0000256" key="3">
    <source>
        <dbReference type="ARBA" id="ARBA00022741"/>
    </source>
</evidence>
<dbReference type="Pfam" id="PF08299">
    <property type="entry name" value="Bac_DnaA_C"/>
    <property type="match status" value="1"/>
</dbReference>
<keyword evidence="5 7" id="KW-0446">Lipid-binding</keyword>
<feature type="binding site" evidence="7">
    <location>
        <position position="156"/>
    </location>
    <ligand>
        <name>ATP</name>
        <dbReference type="ChEBI" id="CHEBI:30616"/>
    </ligand>
</feature>
<evidence type="ECO:0000256" key="6">
    <source>
        <dbReference type="ARBA" id="ARBA00023125"/>
    </source>
</evidence>
<dbReference type="eggNOG" id="COG0593">
    <property type="taxonomic scope" value="Bacteria"/>
</dbReference>
<dbReference type="InterPro" id="IPR038454">
    <property type="entry name" value="DnaA_N_sf"/>
</dbReference>
<dbReference type="SUPFAM" id="SSF52540">
    <property type="entry name" value="P-loop containing nucleoside triphosphate hydrolases"/>
    <property type="match status" value="1"/>
</dbReference>
<feature type="binding site" evidence="7">
    <location>
        <position position="160"/>
    </location>
    <ligand>
        <name>ATP</name>
        <dbReference type="ChEBI" id="CHEBI:30616"/>
    </ligand>
</feature>
<dbReference type="Gene3D" id="1.10.8.60">
    <property type="match status" value="1"/>
</dbReference>
<evidence type="ECO:0000256" key="7">
    <source>
        <dbReference type="HAMAP-Rule" id="MF_00377"/>
    </source>
</evidence>
<dbReference type="OrthoDB" id="9807019at2"/>
<dbReference type="GO" id="GO:0006275">
    <property type="term" value="P:regulation of DNA replication"/>
    <property type="evidence" value="ECO:0007669"/>
    <property type="project" value="UniProtKB-UniRule"/>
</dbReference>
<dbReference type="HAMAP" id="MF_00377">
    <property type="entry name" value="DnaA_bact"/>
    <property type="match status" value="1"/>
</dbReference>
<evidence type="ECO:0000256" key="4">
    <source>
        <dbReference type="ARBA" id="ARBA00022840"/>
    </source>
</evidence>
<gene>
    <name evidence="7" type="primary">dnaA</name>
    <name evidence="12" type="ordered locus">DaAHT2_0001</name>
</gene>
<keyword evidence="1 7" id="KW-0963">Cytoplasm</keyword>
<dbReference type="FunCoup" id="D6Z561">
    <property type="interactions" value="289"/>
</dbReference>
<dbReference type="AlphaFoldDB" id="D6Z561"/>
<dbReference type="CDD" id="cd00009">
    <property type="entry name" value="AAA"/>
    <property type="match status" value="1"/>
</dbReference>
<evidence type="ECO:0000256" key="5">
    <source>
        <dbReference type="ARBA" id="ARBA00023121"/>
    </source>
</evidence>
<dbReference type="CDD" id="cd06571">
    <property type="entry name" value="Bac_DnaA_C"/>
    <property type="match status" value="1"/>
</dbReference>
<evidence type="ECO:0000259" key="11">
    <source>
        <dbReference type="SMART" id="SM00760"/>
    </source>
</evidence>
<dbReference type="InParanoid" id="D6Z561"/>
<dbReference type="Pfam" id="PF11638">
    <property type="entry name" value="DnaA_N"/>
    <property type="match status" value="1"/>
</dbReference>
<keyword evidence="4 7" id="KW-0067">ATP-binding</keyword>
<dbReference type="GO" id="GO:0005524">
    <property type="term" value="F:ATP binding"/>
    <property type="evidence" value="ECO:0007669"/>
    <property type="project" value="UniProtKB-UniRule"/>
</dbReference>
<evidence type="ECO:0000256" key="9">
    <source>
        <dbReference type="RuleBase" id="RU000577"/>
    </source>
</evidence>
<comment type="caution">
    <text evidence="7">Lacks conserved residue(s) required for the propagation of feature annotation.</text>
</comment>
<organism evidence="12 13">
    <name type="scientific">Desulfurivibrio alkaliphilus (strain DSM 19089 / UNIQEM U267 / AHT2)</name>
    <dbReference type="NCBI Taxonomy" id="589865"/>
    <lineage>
        <taxon>Bacteria</taxon>
        <taxon>Pseudomonadati</taxon>
        <taxon>Thermodesulfobacteriota</taxon>
        <taxon>Desulfobulbia</taxon>
        <taxon>Desulfobulbales</taxon>
        <taxon>Desulfobulbaceae</taxon>
        <taxon>Desulfurivibrio</taxon>
    </lineage>
</organism>
<dbReference type="Proteomes" id="UP000001508">
    <property type="component" value="Chromosome"/>
</dbReference>
<dbReference type="GO" id="GO:0005737">
    <property type="term" value="C:cytoplasm"/>
    <property type="evidence" value="ECO:0007669"/>
    <property type="project" value="UniProtKB-SubCell"/>
</dbReference>
<dbReference type="InterPro" id="IPR001957">
    <property type="entry name" value="Chromosome_initiator_DnaA"/>
</dbReference>
<dbReference type="SUPFAM" id="SSF48295">
    <property type="entry name" value="TrpR-like"/>
    <property type="match status" value="1"/>
</dbReference>
<dbReference type="Gene3D" id="1.10.1750.10">
    <property type="match status" value="1"/>
</dbReference>
<dbReference type="PANTHER" id="PTHR30050">
    <property type="entry name" value="CHROMOSOMAL REPLICATION INITIATOR PROTEIN DNAA"/>
    <property type="match status" value="1"/>
</dbReference>
<reference evidence="13" key="1">
    <citation type="submission" date="2010-02" db="EMBL/GenBank/DDBJ databases">
        <title>Complete sequence of Desulfurivibrio alkaliphilus AHT2.</title>
        <authorList>
            <consortium name="US DOE Joint Genome Institute"/>
            <person name="Pitluck S."/>
            <person name="Chertkov O."/>
            <person name="Detter J.C."/>
            <person name="Han C."/>
            <person name="Tapia R."/>
            <person name="Larimer F."/>
            <person name="Land M."/>
            <person name="Hauser L."/>
            <person name="Kyrpides N."/>
            <person name="Mikhailova N."/>
            <person name="Sorokin D.Y."/>
            <person name="Muyzer G."/>
            <person name="Woyke T."/>
        </authorList>
    </citation>
    <scope>NUCLEOTIDE SEQUENCE [LARGE SCALE GENOMIC DNA]</scope>
    <source>
        <strain evidence="13">DSM 19089 / UNIQEM U267 / AHT2</strain>
    </source>
</reference>
<dbReference type="PRINTS" id="PR00051">
    <property type="entry name" value="DNAA"/>
</dbReference>
<proteinExistence type="inferred from homology"/>
<accession>D6Z561</accession>
<dbReference type="PROSITE" id="PS01008">
    <property type="entry name" value="DNAA"/>
    <property type="match status" value="1"/>
</dbReference>
<dbReference type="InterPro" id="IPR024633">
    <property type="entry name" value="DnaA_N_dom"/>
</dbReference>
<comment type="domain">
    <text evidence="7">Domain I is involved in oligomerization and binding regulators, domain II is flexibile and of varying length in different bacteria, domain III forms the AAA+ region, while domain IV binds dsDNA.</text>
</comment>
<name>D6Z561_DESAT</name>
<feature type="binding site" evidence="7">
    <location>
        <position position="159"/>
    </location>
    <ligand>
        <name>ATP</name>
        <dbReference type="ChEBI" id="CHEBI:30616"/>
    </ligand>
</feature>
<dbReference type="KEGG" id="dak:DaAHT2_0001"/>
<dbReference type="InterPro" id="IPR018312">
    <property type="entry name" value="Chromosome_initiator_DnaA_CS"/>
</dbReference>
<feature type="binding site" evidence="7">
    <location>
        <position position="158"/>
    </location>
    <ligand>
        <name>ATP</name>
        <dbReference type="ChEBI" id="CHEBI:30616"/>
    </ligand>
</feature>
<feature type="domain" description="Chromosomal replication initiator DnaA C-terminal" evidence="11">
    <location>
        <begin position="357"/>
        <end position="425"/>
    </location>
</feature>
<protein>
    <recommendedName>
        <fullName evidence="7 8">Chromosomal replication initiator protein DnaA</fullName>
    </recommendedName>
</protein>
<dbReference type="Pfam" id="PF00308">
    <property type="entry name" value="Bac_DnaA"/>
    <property type="match status" value="1"/>
</dbReference>
<dbReference type="STRING" id="589865.DaAHT2_0001"/>
<comment type="subcellular location">
    <subcellularLocation>
        <location evidence="7">Cytoplasm</location>
    </subcellularLocation>
</comment>
<keyword evidence="6 7" id="KW-0238">DNA-binding</keyword>
<dbReference type="InterPro" id="IPR027417">
    <property type="entry name" value="P-loop_NTPase"/>
</dbReference>
<evidence type="ECO:0000256" key="8">
    <source>
        <dbReference type="NCBIfam" id="TIGR00362"/>
    </source>
</evidence>
<dbReference type="InterPro" id="IPR013317">
    <property type="entry name" value="DnaA_dom"/>
</dbReference>
<dbReference type="SMART" id="SM00760">
    <property type="entry name" value="Bac_DnaA_C"/>
    <property type="match status" value="1"/>
</dbReference>
<dbReference type="GO" id="GO:0006270">
    <property type="term" value="P:DNA replication initiation"/>
    <property type="evidence" value="ECO:0007669"/>
    <property type="project" value="UniProtKB-UniRule"/>
</dbReference>
<evidence type="ECO:0000256" key="1">
    <source>
        <dbReference type="ARBA" id="ARBA00022490"/>
    </source>
</evidence>
<dbReference type="InterPro" id="IPR020591">
    <property type="entry name" value="Chromosome_initiator_DnaA-like"/>
</dbReference>
<feature type="region of interest" description="Domain I, interacts with DnaA modulators" evidence="7">
    <location>
        <begin position="1"/>
        <end position="77"/>
    </location>
</feature>
<dbReference type="HOGENOM" id="CLU_026910_3_0_7"/>
<keyword evidence="2 7" id="KW-0235">DNA replication</keyword>
<keyword evidence="3 7" id="KW-0547">Nucleotide-binding</keyword>
<comment type="similarity">
    <text evidence="7 10">Belongs to the DnaA family.</text>
</comment>
<feature type="region of interest" description="Domain IV, binds dsDNA" evidence="7">
    <location>
        <begin position="330"/>
        <end position="451"/>
    </location>
</feature>
<dbReference type="GO" id="GO:0005886">
    <property type="term" value="C:plasma membrane"/>
    <property type="evidence" value="ECO:0007669"/>
    <property type="project" value="TreeGrafter"/>
</dbReference>
<evidence type="ECO:0000256" key="2">
    <source>
        <dbReference type="ARBA" id="ARBA00022705"/>
    </source>
</evidence>
<dbReference type="GO" id="GO:0008289">
    <property type="term" value="F:lipid binding"/>
    <property type="evidence" value="ECO:0007669"/>
    <property type="project" value="UniProtKB-KW"/>
</dbReference>
<dbReference type="PANTHER" id="PTHR30050:SF2">
    <property type="entry name" value="CHROMOSOMAL REPLICATION INITIATOR PROTEIN DNAA"/>
    <property type="match status" value="1"/>
</dbReference>
<dbReference type="InterPro" id="IPR010921">
    <property type="entry name" value="Trp_repressor/repl_initiator"/>
</dbReference>
<comment type="subunit">
    <text evidence="7">Oligomerizes as a right-handed, spiral filament on DNA at oriC.</text>
</comment>
<dbReference type="Gene3D" id="3.40.50.300">
    <property type="entry name" value="P-loop containing nucleotide triphosphate hydrolases"/>
    <property type="match status" value="1"/>
</dbReference>
<evidence type="ECO:0000313" key="13">
    <source>
        <dbReference type="Proteomes" id="UP000001508"/>
    </source>
</evidence>
<keyword evidence="13" id="KW-1185">Reference proteome</keyword>
<evidence type="ECO:0000313" key="12">
    <source>
        <dbReference type="EMBL" id="ADH84718.1"/>
    </source>
</evidence>
<dbReference type="NCBIfam" id="TIGR00362">
    <property type="entry name" value="DnaA"/>
    <property type="match status" value="1"/>
</dbReference>
<sequence>MIWPEVRKILQHQLPESVFNLWIEPLRCLAEDDQVLELAGPDRFFCSWVADHYHAAMQEALQRLEKPGVGIRFRVDPELVSDDTAGAGADGRVGKEQLRLPQMPKGRPRIRTLHPRYTFDEFMVGESNALAFTACEAIAAGGAEAEPCVFINAGTGLGKSHLAHAVAHHLYNHSPSTRLCCLTTQQLTAELVRHIRSNTMDQFKEKFQRQCDVLLVEDVQTLSGRGKTQVELAEAVDCLLENGRRVLFTGAVGPREIPDLDDGVRSRLASGLVTSINPPDMQTRRLIIQRKAAYHKLALDEEMVEFLAEKVRGDVRRLESAIVGLKAKANLRKSQPTMAMVKEVVATVVGGDGGGLSAEAIRDFVAAQFQVSVGELQSKSRKKDVAFPRQVSMYLARKLTDEALAGIGKAFNRDHSTVVHSIRVITEAVARNGSVRGQVEHLTEKLKQRQK</sequence>
<dbReference type="InterPro" id="IPR013159">
    <property type="entry name" value="DnaA_C"/>
</dbReference>
<dbReference type="EMBL" id="CP001940">
    <property type="protein sequence ID" value="ADH84718.1"/>
    <property type="molecule type" value="Genomic_DNA"/>
</dbReference>
<dbReference type="Gene3D" id="3.30.300.180">
    <property type="match status" value="1"/>
</dbReference>
<dbReference type="GO" id="GO:0003688">
    <property type="term" value="F:DNA replication origin binding"/>
    <property type="evidence" value="ECO:0007669"/>
    <property type="project" value="UniProtKB-UniRule"/>
</dbReference>
<evidence type="ECO:0000256" key="10">
    <source>
        <dbReference type="RuleBase" id="RU004227"/>
    </source>
</evidence>